<feature type="domain" description="Cupin type-2" evidence="2">
    <location>
        <begin position="40"/>
        <end position="93"/>
    </location>
</feature>
<gene>
    <name evidence="3" type="ORF">GGE66_001369</name>
</gene>
<dbReference type="EMBL" id="JACIIJ010000002">
    <property type="protein sequence ID" value="MBB6220420.1"/>
    <property type="molecule type" value="Genomic_DNA"/>
</dbReference>
<organism evidence="3 4">
    <name type="scientific">Rhizobium leguminosarum</name>
    <dbReference type="NCBI Taxonomy" id="384"/>
    <lineage>
        <taxon>Bacteria</taxon>
        <taxon>Pseudomonadati</taxon>
        <taxon>Pseudomonadota</taxon>
        <taxon>Alphaproteobacteria</taxon>
        <taxon>Hyphomicrobiales</taxon>
        <taxon>Rhizobiaceae</taxon>
        <taxon>Rhizobium/Agrobacterium group</taxon>
        <taxon>Rhizobium</taxon>
    </lineage>
</organism>
<proteinExistence type="predicted"/>
<sequence>MMSFNTGTIETEYAEVTEHWSPRVIADLNGQSVKLAKVQGQLTWHSHRDEDELFLIWKGALTIEYRDRPRVHLKAGDFHVVPKGVEHNPVAEEECWIVLFEPSQTKHTGDVVTEKTKTVDAQRSHLPA</sequence>
<evidence type="ECO:0000313" key="3">
    <source>
        <dbReference type="EMBL" id="MBB6220420.1"/>
    </source>
</evidence>
<dbReference type="InterPro" id="IPR014710">
    <property type="entry name" value="RmlC-like_jellyroll"/>
</dbReference>
<accession>A0A7X0DRK2</accession>
<evidence type="ECO:0000256" key="1">
    <source>
        <dbReference type="SAM" id="MobiDB-lite"/>
    </source>
</evidence>
<dbReference type="Pfam" id="PF07883">
    <property type="entry name" value="Cupin_2"/>
    <property type="match status" value="1"/>
</dbReference>
<protein>
    <submittedName>
        <fullName evidence="3">Mannose-6-phosphate isomerase-like protein (Cupin superfamily)</fullName>
    </submittedName>
</protein>
<dbReference type="PANTHER" id="PTHR36114">
    <property type="entry name" value="16.7 KDA PROTEIN IN WHIE LOCUS"/>
    <property type="match status" value="1"/>
</dbReference>
<evidence type="ECO:0000313" key="4">
    <source>
        <dbReference type="Proteomes" id="UP000517187"/>
    </source>
</evidence>
<dbReference type="AlphaFoldDB" id="A0A7X0DRK2"/>
<comment type="caution">
    <text evidence="3">The sequence shown here is derived from an EMBL/GenBank/DDBJ whole genome shotgun (WGS) entry which is preliminary data.</text>
</comment>
<name>A0A7X0DRK2_RHILE</name>
<dbReference type="PANTHER" id="PTHR36114:SF1">
    <property type="entry name" value="16.7 KDA PROTEIN IN WHIE LOCUS"/>
    <property type="match status" value="1"/>
</dbReference>
<dbReference type="SUPFAM" id="SSF51182">
    <property type="entry name" value="RmlC-like cupins"/>
    <property type="match status" value="1"/>
</dbReference>
<dbReference type="InterPro" id="IPR052044">
    <property type="entry name" value="PKS_Associated_Protein"/>
</dbReference>
<dbReference type="CDD" id="cd02226">
    <property type="entry name" value="cupin_YdbB-like"/>
    <property type="match status" value="1"/>
</dbReference>
<keyword evidence="3" id="KW-0413">Isomerase</keyword>
<evidence type="ECO:0000259" key="2">
    <source>
        <dbReference type="Pfam" id="PF07883"/>
    </source>
</evidence>
<dbReference type="InterPro" id="IPR011051">
    <property type="entry name" value="RmlC_Cupin_sf"/>
</dbReference>
<dbReference type="Proteomes" id="UP000517187">
    <property type="component" value="Unassembled WGS sequence"/>
</dbReference>
<feature type="region of interest" description="Disordered" evidence="1">
    <location>
        <begin position="109"/>
        <end position="128"/>
    </location>
</feature>
<reference evidence="3 4" key="1">
    <citation type="submission" date="2020-08" db="EMBL/GenBank/DDBJ databases">
        <title>Genomic Encyclopedia of Type Strains, Phase IV (KMG-V): Genome sequencing to study the core and pangenomes of soil and plant-associated prokaryotes.</title>
        <authorList>
            <person name="Whitman W."/>
        </authorList>
    </citation>
    <scope>NUCLEOTIDE SEQUENCE [LARGE SCALE GENOMIC DNA]</scope>
    <source>
        <strain evidence="3 4">SEMIA 4011</strain>
    </source>
</reference>
<dbReference type="GO" id="GO:0016853">
    <property type="term" value="F:isomerase activity"/>
    <property type="evidence" value="ECO:0007669"/>
    <property type="project" value="UniProtKB-KW"/>
</dbReference>
<dbReference type="Gene3D" id="2.60.120.10">
    <property type="entry name" value="Jelly Rolls"/>
    <property type="match status" value="1"/>
</dbReference>
<dbReference type="InterPro" id="IPR013096">
    <property type="entry name" value="Cupin_2"/>
</dbReference>